<dbReference type="RefSeq" id="WP_091974043.1">
    <property type="nucleotide sequence ID" value="NZ_FOPM01000021.1"/>
</dbReference>
<dbReference type="Proteomes" id="UP000199229">
    <property type="component" value="Unassembled WGS sequence"/>
</dbReference>
<proteinExistence type="predicted"/>
<sequence>MRWRIVLAPILILTFTALFVRSYSLPPAPDRRGGTTILLDWPTRPLFGSPRGECLDLPESAVPIACLVGSVARSRQGIVLANLPFCITCHDLSQRIAALGRDRAAVAAAQARISRFGW</sequence>
<protein>
    <submittedName>
        <fullName evidence="1">Uncharacterized protein</fullName>
    </submittedName>
</protein>
<accession>A0A1I2W9X1</accession>
<organism evidence="1 2">
    <name type="scientific">Methylobacterium gossipiicola</name>
    <dbReference type="NCBI Taxonomy" id="582675"/>
    <lineage>
        <taxon>Bacteria</taxon>
        <taxon>Pseudomonadati</taxon>
        <taxon>Pseudomonadota</taxon>
        <taxon>Alphaproteobacteria</taxon>
        <taxon>Hyphomicrobiales</taxon>
        <taxon>Methylobacteriaceae</taxon>
        <taxon>Methylobacterium</taxon>
    </lineage>
</organism>
<dbReference type="OrthoDB" id="7995958at2"/>
<reference evidence="2" key="1">
    <citation type="submission" date="2016-10" db="EMBL/GenBank/DDBJ databases">
        <authorList>
            <person name="Varghese N."/>
            <person name="Submissions S."/>
        </authorList>
    </citation>
    <scope>NUCLEOTIDE SEQUENCE [LARGE SCALE GENOMIC DNA]</scope>
    <source>
        <strain evidence="2">Gh-105</strain>
    </source>
</reference>
<gene>
    <name evidence="1" type="ORF">SAMN05192565_12128</name>
</gene>
<name>A0A1I2W9X1_9HYPH</name>
<evidence type="ECO:0000313" key="1">
    <source>
        <dbReference type="EMBL" id="SFG98092.1"/>
    </source>
</evidence>
<keyword evidence="2" id="KW-1185">Reference proteome</keyword>
<dbReference type="AlphaFoldDB" id="A0A1I2W9X1"/>
<dbReference type="STRING" id="582675.SAMN05192565_12128"/>
<evidence type="ECO:0000313" key="2">
    <source>
        <dbReference type="Proteomes" id="UP000199229"/>
    </source>
</evidence>
<dbReference type="EMBL" id="FOPM01000021">
    <property type="protein sequence ID" value="SFG98092.1"/>
    <property type="molecule type" value="Genomic_DNA"/>
</dbReference>